<name>A0A061BKK4_RHOTO</name>
<dbReference type="PANTHER" id="PTHR47332">
    <property type="entry name" value="SET DOMAIN-CONTAINING PROTEIN 5"/>
    <property type="match status" value="1"/>
</dbReference>
<dbReference type="PROSITE" id="PS50280">
    <property type="entry name" value="SET"/>
    <property type="match status" value="1"/>
</dbReference>
<evidence type="ECO:0000313" key="2">
    <source>
        <dbReference type="EMBL" id="CDR48475.1"/>
    </source>
</evidence>
<dbReference type="Pfam" id="PF00856">
    <property type="entry name" value="SET"/>
    <property type="match status" value="1"/>
</dbReference>
<proteinExistence type="predicted"/>
<feature type="domain" description="SET" evidence="1">
    <location>
        <begin position="84"/>
        <end position="234"/>
    </location>
</feature>
<dbReference type="InterPro" id="IPR001214">
    <property type="entry name" value="SET_dom"/>
</dbReference>
<dbReference type="Gene3D" id="2.170.270.10">
    <property type="entry name" value="SET domain"/>
    <property type="match status" value="1"/>
</dbReference>
<dbReference type="SMART" id="SM00317">
    <property type="entry name" value="SET"/>
    <property type="match status" value="1"/>
</dbReference>
<dbReference type="OrthoDB" id="265717at2759"/>
<evidence type="ECO:0000259" key="1">
    <source>
        <dbReference type="PROSITE" id="PS50280"/>
    </source>
</evidence>
<dbReference type="SUPFAM" id="SSF82199">
    <property type="entry name" value="SET domain"/>
    <property type="match status" value="1"/>
</dbReference>
<dbReference type="AlphaFoldDB" id="A0A061BKK4"/>
<dbReference type="InterPro" id="IPR046341">
    <property type="entry name" value="SET_dom_sf"/>
</dbReference>
<dbReference type="EMBL" id="LK052953">
    <property type="protein sequence ID" value="CDR48475.1"/>
    <property type="molecule type" value="Genomic_DNA"/>
</dbReference>
<protein>
    <submittedName>
        <fullName evidence="2">RHTO0S18e00870g1_1</fullName>
    </submittedName>
</protein>
<dbReference type="InterPro" id="IPR053185">
    <property type="entry name" value="SET_domain_protein"/>
</dbReference>
<reference evidence="2" key="1">
    <citation type="journal article" date="2014" name="Genome Announc.">
        <title>Draft genome sequence of Rhodosporidium toruloides CECT1137, an oleaginous yeast of biotechnological interest.</title>
        <authorList>
            <person name="Morin N."/>
            <person name="Calcas X."/>
            <person name="Devillers H."/>
            <person name="Durrens P."/>
            <person name="Sherman D.J."/>
            <person name="Nicaud J.-M."/>
            <person name="Neuveglise C."/>
        </authorList>
    </citation>
    <scope>NUCLEOTIDE SEQUENCE</scope>
    <source>
        <strain evidence="2">CECT1137</strain>
    </source>
</reference>
<accession>A0A061BKK4</accession>
<sequence>MFRSAARACRPRITPLRTAPRAVPAPRRSFFWSSSSSSAAASATDLAANHVPSVAPDLLPLLFGVLLAHAAIDESDDEKTLHCPPWKVESFGDKGFGAVAARDIKRGERLISERPLCCWPNNISAEEAKRLFEAMSEQEQAAFMALARTDGSGGVTNLDEIRARRATNGFSIPLPAADGSMMGKSVAMVFPRIARINHSCAPNAAQAMNFITFRMEVYAITDIPAGTEITIEYVPSLITASALERRQKLRTSFGFDRCLCPVCAASPAEVELSDSRRREIKAISGSFRAGGGNREANWAKMTRIQQLLDEEGYRGLPDFGDPSFNHAFAVFRTMLSPAQGSTPLSASS</sequence>
<dbReference type="PANTHER" id="PTHR47332:SF4">
    <property type="entry name" value="SET DOMAIN-CONTAINING PROTEIN 5"/>
    <property type="match status" value="1"/>
</dbReference>
<organism evidence="2">
    <name type="scientific">Rhodotorula toruloides</name>
    <name type="common">Yeast</name>
    <name type="synonym">Rhodosporidium toruloides</name>
    <dbReference type="NCBI Taxonomy" id="5286"/>
    <lineage>
        <taxon>Eukaryota</taxon>
        <taxon>Fungi</taxon>
        <taxon>Dikarya</taxon>
        <taxon>Basidiomycota</taxon>
        <taxon>Pucciniomycotina</taxon>
        <taxon>Microbotryomycetes</taxon>
        <taxon>Sporidiobolales</taxon>
        <taxon>Sporidiobolaceae</taxon>
        <taxon>Rhodotorula</taxon>
    </lineage>
</organism>
<gene>
    <name evidence="2" type="ORF">RHTO0S_18e00870g</name>
</gene>
<dbReference type="CDD" id="cd20071">
    <property type="entry name" value="SET_SMYD"/>
    <property type="match status" value="1"/>
</dbReference>